<dbReference type="InterPro" id="IPR040338">
    <property type="entry name" value="At1g67623-like"/>
</dbReference>
<evidence type="ECO:0000259" key="1">
    <source>
        <dbReference type="Pfam" id="PF23310"/>
    </source>
</evidence>
<proteinExistence type="predicted"/>
<sequence>MATFTDLPKDLITEILVKVANTSFADFIRIKAVSRSFNEITQIDGFLKNVNLPFMHYPWEHRDPFLTDFKNRCLDRGNPSALFLYGASEFFKFSKTGEGYVIILQAAKAGSSMAQYYITMLCKGGGLNIGLTLFLKSFSTDKKHYSLYTFDDKCSCFYFLQRKLLVTCAWIFELRTFCNTMPEFIYYWPY</sequence>
<feature type="domain" description="At2g35280-like TPR" evidence="1">
    <location>
        <begin position="54"/>
        <end position="126"/>
    </location>
</feature>
<dbReference type="SUPFAM" id="SSF81383">
    <property type="entry name" value="F-box domain"/>
    <property type="match status" value="1"/>
</dbReference>
<evidence type="ECO:0000313" key="2">
    <source>
        <dbReference type="EMBL" id="ESQ43672.1"/>
    </source>
</evidence>
<dbReference type="PANTHER" id="PTHR33784">
    <property type="entry name" value="OS05G0482100 PROTEIN"/>
    <property type="match status" value="1"/>
</dbReference>
<reference evidence="2 3" key="1">
    <citation type="journal article" date="2013" name="Front. Plant Sci.">
        <title>The Reference Genome of the Halophytic Plant Eutrema salsugineum.</title>
        <authorList>
            <person name="Yang R."/>
            <person name="Jarvis D.E."/>
            <person name="Chen H."/>
            <person name="Beilstein M.A."/>
            <person name="Grimwood J."/>
            <person name="Jenkins J."/>
            <person name="Shu S."/>
            <person name="Prochnik S."/>
            <person name="Xin M."/>
            <person name="Ma C."/>
            <person name="Schmutz J."/>
            <person name="Wing R.A."/>
            <person name="Mitchell-Olds T."/>
            <person name="Schumaker K.S."/>
            <person name="Wang X."/>
        </authorList>
    </citation>
    <scope>NUCLEOTIDE SEQUENCE [LARGE SCALE GENOMIC DNA]</scope>
</reference>
<keyword evidence="3" id="KW-1185">Reference proteome</keyword>
<protein>
    <recommendedName>
        <fullName evidence="1">At2g35280-like TPR domain-containing protein</fullName>
    </recommendedName>
</protein>
<dbReference type="KEGG" id="eus:EUTSA_v10015897mg"/>
<evidence type="ECO:0000313" key="3">
    <source>
        <dbReference type="Proteomes" id="UP000030689"/>
    </source>
</evidence>
<dbReference type="EMBL" id="KI517464">
    <property type="protein sequence ID" value="ESQ43672.1"/>
    <property type="molecule type" value="Genomic_DNA"/>
</dbReference>
<accession>V4LMI1</accession>
<name>V4LMI1_EUTSA</name>
<dbReference type="InterPro" id="IPR057136">
    <property type="entry name" value="At2g35280_TPR_dom"/>
</dbReference>
<dbReference type="OMA" id="AWIFELR"/>
<organism evidence="2 3">
    <name type="scientific">Eutrema salsugineum</name>
    <name type="common">Saltwater cress</name>
    <name type="synonym">Sisymbrium salsugineum</name>
    <dbReference type="NCBI Taxonomy" id="72664"/>
    <lineage>
        <taxon>Eukaryota</taxon>
        <taxon>Viridiplantae</taxon>
        <taxon>Streptophyta</taxon>
        <taxon>Embryophyta</taxon>
        <taxon>Tracheophyta</taxon>
        <taxon>Spermatophyta</taxon>
        <taxon>Magnoliopsida</taxon>
        <taxon>eudicotyledons</taxon>
        <taxon>Gunneridae</taxon>
        <taxon>Pentapetalae</taxon>
        <taxon>rosids</taxon>
        <taxon>malvids</taxon>
        <taxon>Brassicales</taxon>
        <taxon>Brassicaceae</taxon>
        <taxon>Eutremeae</taxon>
        <taxon>Eutrema</taxon>
    </lineage>
</organism>
<dbReference type="STRING" id="72664.V4LMI1"/>
<gene>
    <name evidence="2" type="ORF">EUTSA_v10015897mg</name>
</gene>
<dbReference type="PANTHER" id="PTHR33784:SF10">
    <property type="entry name" value="F-BOX PROTEIN"/>
    <property type="match status" value="1"/>
</dbReference>
<dbReference type="Pfam" id="PF23310">
    <property type="entry name" value="TPR_27"/>
    <property type="match status" value="1"/>
</dbReference>
<dbReference type="AlphaFoldDB" id="V4LMI1"/>
<dbReference type="Gramene" id="ESQ43672">
    <property type="protein sequence ID" value="ESQ43672"/>
    <property type="gene ID" value="EUTSA_v10015897mg"/>
</dbReference>
<dbReference type="InterPro" id="IPR036047">
    <property type="entry name" value="F-box-like_dom_sf"/>
</dbReference>
<dbReference type="Proteomes" id="UP000030689">
    <property type="component" value="Unassembled WGS sequence"/>
</dbReference>